<dbReference type="InterPro" id="IPR025534">
    <property type="entry name" value="DUF4420"/>
</dbReference>
<proteinExistence type="predicted"/>
<gene>
    <name evidence="1" type="ORF">NG800_008230</name>
</gene>
<keyword evidence="2" id="KW-1185">Reference proteome</keyword>
<protein>
    <submittedName>
        <fullName evidence="1">PD-(D/E)XK motif protein</fullName>
    </submittedName>
</protein>
<dbReference type="EMBL" id="JAMXLT020000012">
    <property type="protein sequence ID" value="MDW8548895.1"/>
    <property type="molecule type" value="Genomic_DNA"/>
</dbReference>
<accession>A0ABU4JGW3</accession>
<evidence type="ECO:0000313" key="1">
    <source>
        <dbReference type="EMBL" id="MDW8548895.1"/>
    </source>
</evidence>
<comment type="caution">
    <text evidence="1">The sequence shown here is derived from an EMBL/GenBank/DDBJ whole genome shotgun (WGS) entry which is preliminary data.</text>
</comment>
<dbReference type="RefSeq" id="WP_063968678.1">
    <property type="nucleotide sequence ID" value="NZ_JAMXLT020000012.1"/>
</dbReference>
<dbReference type="Proteomes" id="UP001204439">
    <property type="component" value="Unassembled WGS sequence"/>
</dbReference>
<dbReference type="Pfam" id="PF14390">
    <property type="entry name" value="DUF4420"/>
    <property type="match status" value="1"/>
</dbReference>
<evidence type="ECO:0000313" key="2">
    <source>
        <dbReference type="Proteomes" id="UP001204439"/>
    </source>
</evidence>
<name>A0ABU4JGW3_9FLAO</name>
<reference evidence="1 2" key="1">
    <citation type="submission" date="2023-11" db="EMBL/GenBank/DDBJ databases">
        <title>First isolation, identification, and characterization of non-pathogenic Epilithonimonas ginsengisoli isolated from diseased farmed rainbow trout (Oncorhynchus mykiss) in Chile.</title>
        <authorList>
            <person name="Miranda C.D."/>
            <person name="Irgang R."/>
            <person name="Concha C."/>
            <person name="Rojas R."/>
            <person name="Avendano R."/>
        </authorList>
    </citation>
    <scope>NUCLEOTIDE SEQUENCE [LARGE SCALE GENOMIC DNA]</scope>
    <source>
        <strain evidence="1 2">FP99</strain>
    </source>
</reference>
<sequence>MINIKSIWENQKPTGEVIIRTRIDEIPHLNCFAATNHITGQHLYIMSVSKNVVIPELKNYRFKGVEIYTLPIEPEDKIEFYIYLLDNELKVIFSLFIQNILEDIEPSVTESEAITTTLNVVSKWKKMFDKINFNGLSLEQQKGLIGELLFLNYLLNDEKTSANAVNAWTGAEMEFQAKDFTLGAVGIEIKFTSSKQPRIKVSNERQLDAENLSDLFLVLYSTEAVKDNGFSLNSLIAQTRKVISTDEERSIFNSKLQLNGYFDEDSEHYGRMYSLKKTFGFAVTSDFPKIVKNQLPLGIYDTSYSIEISAVESFIVEPENILAKV</sequence>
<organism evidence="1 2">
    <name type="scientific">Epilithonimonas ginsengisoli</name>
    <dbReference type="NCBI Taxonomy" id="1245592"/>
    <lineage>
        <taxon>Bacteria</taxon>
        <taxon>Pseudomonadati</taxon>
        <taxon>Bacteroidota</taxon>
        <taxon>Flavobacteriia</taxon>
        <taxon>Flavobacteriales</taxon>
        <taxon>Weeksellaceae</taxon>
        <taxon>Chryseobacterium group</taxon>
        <taxon>Epilithonimonas</taxon>
    </lineage>
</organism>